<sequence length="55" mass="6362">MICPNCEHGVTIEDYEDTKPFQCTQCEEWLVLDVDEGTYFGATHTTLRIFDIDCD</sequence>
<dbReference type="RefSeq" id="WP_171258589.1">
    <property type="nucleotide sequence ID" value="NZ_FMYL01000014.1"/>
</dbReference>
<proteinExistence type="predicted"/>
<accession>A0A1G6K446</accession>
<reference evidence="2" key="1">
    <citation type="submission" date="2016-09" db="EMBL/GenBank/DDBJ databases">
        <authorList>
            <person name="Varghese N."/>
            <person name="Submissions S."/>
        </authorList>
    </citation>
    <scope>NUCLEOTIDE SEQUENCE [LARGE SCALE GENOMIC DNA]</scope>
    <source>
        <strain evidence="2">ANC 4422</strain>
    </source>
</reference>
<organism evidence="1 2">
    <name type="scientific">Acinetobacter boissieri</name>
    <dbReference type="NCBI Taxonomy" id="1219383"/>
    <lineage>
        <taxon>Bacteria</taxon>
        <taxon>Pseudomonadati</taxon>
        <taxon>Pseudomonadota</taxon>
        <taxon>Gammaproteobacteria</taxon>
        <taxon>Moraxellales</taxon>
        <taxon>Moraxellaceae</taxon>
        <taxon>Acinetobacter</taxon>
    </lineage>
</organism>
<gene>
    <name evidence="1" type="ORF">SAMN05421733_11432</name>
</gene>
<dbReference type="AlphaFoldDB" id="A0A1G6K446"/>
<name>A0A1G6K446_9GAMM</name>
<evidence type="ECO:0000313" key="1">
    <source>
        <dbReference type="EMBL" id="SDC25812.1"/>
    </source>
</evidence>
<dbReference type="EMBL" id="FMYL01000014">
    <property type="protein sequence ID" value="SDC25812.1"/>
    <property type="molecule type" value="Genomic_DNA"/>
</dbReference>
<evidence type="ECO:0000313" key="2">
    <source>
        <dbReference type="Proteomes" id="UP000242501"/>
    </source>
</evidence>
<keyword evidence="2" id="KW-1185">Reference proteome</keyword>
<dbReference type="Proteomes" id="UP000242501">
    <property type="component" value="Unassembled WGS sequence"/>
</dbReference>
<protein>
    <submittedName>
        <fullName evidence="1">Uncharacterized protein</fullName>
    </submittedName>
</protein>